<feature type="chain" id="PRO_5039088294" evidence="5">
    <location>
        <begin position="24"/>
        <end position="425"/>
    </location>
</feature>
<dbReference type="Gene3D" id="3.40.190.10">
    <property type="entry name" value="Periplasmic binding protein-like II"/>
    <property type="match status" value="1"/>
</dbReference>
<feature type="region of interest" description="Disordered" evidence="4">
    <location>
        <begin position="25"/>
        <end position="44"/>
    </location>
</feature>
<dbReference type="InterPro" id="IPR006059">
    <property type="entry name" value="SBP"/>
</dbReference>
<dbReference type="RefSeq" id="WP_015795307.1">
    <property type="nucleotide sequence ID" value="NC_013131.1"/>
</dbReference>
<feature type="compositionally biased region" description="Polar residues" evidence="4">
    <location>
        <begin position="401"/>
        <end position="425"/>
    </location>
</feature>
<comment type="similarity">
    <text evidence="1">Belongs to the bacterial solute-binding protein 1 family.</text>
</comment>
<keyword evidence="3 5" id="KW-0732">Signal</keyword>
<dbReference type="EMBL" id="CP001700">
    <property type="protein sequence ID" value="ACU75578.1"/>
    <property type="molecule type" value="Genomic_DNA"/>
</dbReference>
<accession>C7Q085</accession>
<dbReference type="Proteomes" id="UP000000851">
    <property type="component" value="Chromosome"/>
</dbReference>
<evidence type="ECO:0000256" key="1">
    <source>
        <dbReference type="ARBA" id="ARBA00008520"/>
    </source>
</evidence>
<evidence type="ECO:0000313" key="6">
    <source>
        <dbReference type="EMBL" id="ACU75578.1"/>
    </source>
</evidence>
<dbReference type="OrthoDB" id="366726at2"/>
<dbReference type="AlphaFoldDB" id="C7Q085"/>
<feature type="region of interest" description="Disordered" evidence="4">
    <location>
        <begin position="397"/>
        <end position="425"/>
    </location>
</feature>
<dbReference type="eggNOG" id="COG1653">
    <property type="taxonomic scope" value="Bacteria"/>
</dbReference>
<dbReference type="PANTHER" id="PTHR30061:SF50">
    <property type="entry name" value="MALTOSE_MALTODEXTRIN-BINDING PERIPLASMIC PROTEIN"/>
    <property type="match status" value="1"/>
</dbReference>
<evidence type="ECO:0000256" key="4">
    <source>
        <dbReference type="SAM" id="MobiDB-lite"/>
    </source>
</evidence>
<dbReference type="Pfam" id="PF01547">
    <property type="entry name" value="SBP_bac_1"/>
    <property type="match status" value="1"/>
</dbReference>
<reference evidence="6 7" key="1">
    <citation type="journal article" date="2009" name="Stand. Genomic Sci.">
        <title>Complete genome sequence of Catenulispora acidiphila type strain (ID 139908).</title>
        <authorList>
            <person name="Copeland A."/>
            <person name="Lapidus A."/>
            <person name="Glavina Del Rio T."/>
            <person name="Nolan M."/>
            <person name="Lucas S."/>
            <person name="Chen F."/>
            <person name="Tice H."/>
            <person name="Cheng J.F."/>
            <person name="Bruce D."/>
            <person name="Goodwin L."/>
            <person name="Pitluck S."/>
            <person name="Mikhailova N."/>
            <person name="Pati A."/>
            <person name="Ivanova N."/>
            <person name="Mavromatis K."/>
            <person name="Chen A."/>
            <person name="Palaniappan K."/>
            <person name="Chain P."/>
            <person name="Land M."/>
            <person name="Hauser L."/>
            <person name="Chang Y.J."/>
            <person name="Jeffries C.D."/>
            <person name="Chertkov O."/>
            <person name="Brettin T."/>
            <person name="Detter J.C."/>
            <person name="Han C."/>
            <person name="Ali Z."/>
            <person name="Tindall B.J."/>
            <person name="Goker M."/>
            <person name="Bristow J."/>
            <person name="Eisen J.A."/>
            <person name="Markowitz V."/>
            <person name="Hugenholtz P."/>
            <person name="Kyrpides N.C."/>
            <person name="Klenk H.P."/>
        </authorList>
    </citation>
    <scope>NUCLEOTIDE SEQUENCE [LARGE SCALE GENOMIC DNA]</scope>
    <source>
        <strain evidence="7">DSM 44928 / JCM 14897 / NBRC 102108 / NRRL B-24433 / ID139908</strain>
    </source>
</reference>
<dbReference type="PROSITE" id="PS51257">
    <property type="entry name" value="PROKAR_LIPOPROTEIN"/>
    <property type="match status" value="1"/>
</dbReference>
<dbReference type="InParanoid" id="C7Q085"/>
<evidence type="ECO:0000256" key="2">
    <source>
        <dbReference type="ARBA" id="ARBA00022448"/>
    </source>
</evidence>
<evidence type="ECO:0000313" key="7">
    <source>
        <dbReference type="Proteomes" id="UP000000851"/>
    </source>
</evidence>
<dbReference type="STRING" id="479433.Caci_6732"/>
<keyword evidence="2" id="KW-0813">Transport</keyword>
<dbReference type="GO" id="GO:1901982">
    <property type="term" value="F:maltose binding"/>
    <property type="evidence" value="ECO:0007669"/>
    <property type="project" value="TreeGrafter"/>
</dbReference>
<keyword evidence="7" id="KW-1185">Reference proteome</keyword>
<evidence type="ECO:0000256" key="5">
    <source>
        <dbReference type="SAM" id="SignalP"/>
    </source>
</evidence>
<evidence type="ECO:0000256" key="3">
    <source>
        <dbReference type="ARBA" id="ARBA00022729"/>
    </source>
</evidence>
<name>C7Q085_CATAD</name>
<dbReference type="GO" id="GO:0042956">
    <property type="term" value="P:maltodextrin transmembrane transport"/>
    <property type="evidence" value="ECO:0007669"/>
    <property type="project" value="TreeGrafter"/>
</dbReference>
<sequence precursor="true">MKSVRTRRIVAVAGAAAVLVTAAACGSSGPSKSTGSSSSGGGTGGATSGVTLQVLIGSSGDAETNAVVAAGNAWAAKTGNKVVVTPAKDLTQQLTQSLAGGTPPDIFYVDASKFQSLVKGNALADVGSKITDSADMYPNLQQAFTANGQYYCVPKDFSTLALEINSDLWTKAGLTDADVPTTWDQLETVAKKLTGNGVTGLVMSDTLDRIGAFMRQAGGSVVSTDGKTVTADSPQNLAALQYLQKLGKEGALKFPKQVDAGWGGEALGKGKAAMTIEGNWIVGSMQKDYPNVHYKVVPLPAGPAGKATLSFTNCWGVAQKSSHQAAAVDFIDYLTTVDQQMSFAKAFGVMPSRQAAKSQFTTAFPDQAAFVTGADNAFGPVGFPGFDAVQKDFDSKIQGLSDGSSDPKSMLSSLQKNASDALSNN</sequence>
<organism evidence="6 7">
    <name type="scientific">Catenulispora acidiphila (strain DSM 44928 / JCM 14897 / NBRC 102108 / NRRL B-24433 / ID139908)</name>
    <dbReference type="NCBI Taxonomy" id="479433"/>
    <lineage>
        <taxon>Bacteria</taxon>
        <taxon>Bacillati</taxon>
        <taxon>Actinomycetota</taxon>
        <taxon>Actinomycetes</taxon>
        <taxon>Catenulisporales</taxon>
        <taxon>Catenulisporaceae</taxon>
        <taxon>Catenulispora</taxon>
    </lineage>
</organism>
<dbReference type="GO" id="GO:0015768">
    <property type="term" value="P:maltose transport"/>
    <property type="evidence" value="ECO:0007669"/>
    <property type="project" value="TreeGrafter"/>
</dbReference>
<proteinExistence type="inferred from homology"/>
<feature type="signal peptide" evidence="5">
    <location>
        <begin position="1"/>
        <end position="23"/>
    </location>
</feature>
<feature type="compositionally biased region" description="Low complexity" evidence="4">
    <location>
        <begin position="25"/>
        <end position="37"/>
    </location>
</feature>
<dbReference type="SUPFAM" id="SSF53850">
    <property type="entry name" value="Periplasmic binding protein-like II"/>
    <property type="match status" value="1"/>
</dbReference>
<protein>
    <submittedName>
        <fullName evidence="6">Extracellular solute-binding protein family 1</fullName>
    </submittedName>
</protein>
<dbReference type="HOGENOM" id="CLU_031285_10_5_11"/>
<dbReference type="PANTHER" id="PTHR30061">
    <property type="entry name" value="MALTOSE-BINDING PERIPLASMIC PROTEIN"/>
    <property type="match status" value="1"/>
</dbReference>
<gene>
    <name evidence="6" type="ordered locus">Caci_6732</name>
</gene>
<dbReference type="GO" id="GO:0055052">
    <property type="term" value="C:ATP-binding cassette (ABC) transporter complex, substrate-binding subunit-containing"/>
    <property type="evidence" value="ECO:0007669"/>
    <property type="project" value="TreeGrafter"/>
</dbReference>
<dbReference type="KEGG" id="cai:Caci_6732"/>